<evidence type="ECO:0000256" key="1">
    <source>
        <dbReference type="ARBA" id="ARBA00004651"/>
    </source>
</evidence>
<dbReference type="RefSeq" id="WP_224042357.1">
    <property type="nucleotide sequence ID" value="NZ_CAJZAH010000002.1"/>
</dbReference>
<dbReference type="Pfam" id="PF02417">
    <property type="entry name" value="Chromate_transp"/>
    <property type="match status" value="2"/>
</dbReference>
<evidence type="ECO:0000313" key="9">
    <source>
        <dbReference type="Proteomes" id="UP000721236"/>
    </source>
</evidence>
<evidence type="ECO:0000256" key="6">
    <source>
        <dbReference type="ARBA" id="ARBA00023136"/>
    </source>
</evidence>
<comment type="caution">
    <text evidence="8">The sequence shown here is derived from an EMBL/GenBank/DDBJ whole genome shotgun (WGS) entry which is preliminary data.</text>
</comment>
<sequence>MHSSTEGADARPNEDHAAPADVTLREAFWYWLKLGFVSFGGPAGQIALMHEDLVERKRWISEGRFLHALNYCMVLPGPEAQQLATYIGWLMHRTWGGIVAGGLFVLPSLALLMLLSWIYLRFGDVPAVAGALQGVKPAVTAIVAFAAWRIGSRALKNNWLRALAAASFVAIFAASVPFPAIVLAAALVGYAGGRLAPDRFAAGPAHGAPAAAGGLALIGDDTPTPAHARFTWGHFLRVLAAFVLLWALVLGALAWRYGWHGTLAQMGWFFTKAALMTFGGAYAVLPYVYQGAVDHHQWLTGPQMIDGLALGETTPGPLIMVVAFVGFVGGWTHAVFGAEALLASAIAAACVVTFFTFLPSFLFILLGGPFVESTHGNLKLTAPLTAITAAVVGVIVNLAVFFAYHVLWPQGIAGRFDWVAALLGVGAGIALFRFKAGVVKVILACGAVGLVVRLVWGY</sequence>
<feature type="transmembrane region" description="Helical" evidence="7">
    <location>
        <begin position="162"/>
        <end position="190"/>
    </location>
</feature>
<comment type="similarity">
    <text evidence="2">Belongs to the chromate ion transporter (CHR) (TC 2.A.51) family.</text>
</comment>
<evidence type="ECO:0000256" key="2">
    <source>
        <dbReference type="ARBA" id="ARBA00005262"/>
    </source>
</evidence>
<feature type="transmembrane region" description="Helical" evidence="7">
    <location>
        <begin position="345"/>
        <end position="368"/>
    </location>
</feature>
<keyword evidence="3" id="KW-1003">Cell membrane</keyword>
<reference evidence="8 9" key="1">
    <citation type="submission" date="2021-08" db="EMBL/GenBank/DDBJ databases">
        <authorList>
            <person name="Peeters C."/>
        </authorList>
    </citation>
    <scope>NUCLEOTIDE SEQUENCE [LARGE SCALE GENOMIC DNA]</scope>
    <source>
        <strain evidence="8 9">LMG 21510</strain>
    </source>
</reference>
<keyword evidence="6 7" id="KW-0472">Membrane</keyword>
<feature type="transmembrane region" description="Helical" evidence="7">
    <location>
        <begin position="235"/>
        <end position="255"/>
    </location>
</feature>
<feature type="transmembrane region" description="Helical" evidence="7">
    <location>
        <begin position="28"/>
        <end position="48"/>
    </location>
</feature>
<organism evidence="8 9">
    <name type="scientific">Cupriavidus respiraculi</name>
    <dbReference type="NCBI Taxonomy" id="195930"/>
    <lineage>
        <taxon>Bacteria</taxon>
        <taxon>Pseudomonadati</taxon>
        <taxon>Pseudomonadota</taxon>
        <taxon>Betaproteobacteria</taxon>
        <taxon>Burkholderiales</taxon>
        <taxon>Burkholderiaceae</taxon>
        <taxon>Cupriavidus</taxon>
    </lineage>
</organism>
<keyword evidence="5 7" id="KW-1133">Transmembrane helix</keyword>
<dbReference type="Proteomes" id="UP000721236">
    <property type="component" value="Unassembled WGS sequence"/>
</dbReference>
<evidence type="ECO:0000256" key="3">
    <source>
        <dbReference type="ARBA" id="ARBA00022475"/>
    </source>
</evidence>
<feature type="transmembrane region" description="Helical" evidence="7">
    <location>
        <begin position="318"/>
        <end position="338"/>
    </location>
</feature>
<evidence type="ECO:0000256" key="4">
    <source>
        <dbReference type="ARBA" id="ARBA00022692"/>
    </source>
</evidence>
<proteinExistence type="inferred from homology"/>
<comment type="subcellular location">
    <subcellularLocation>
        <location evidence="1">Cell membrane</location>
        <topology evidence="1">Multi-pass membrane protein</topology>
    </subcellularLocation>
</comment>
<dbReference type="PIRSF" id="PIRSF004810">
    <property type="entry name" value="ChrA"/>
    <property type="match status" value="1"/>
</dbReference>
<keyword evidence="4 7" id="KW-0812">Transmembrane</keyword>
<name>A0ABN7YTU6_9BURK</name>
<dbReference type="NCBIfam" id="TIGR00937">
    <property type="entry name" value="2A51"/>
    <property type="match status" value="1"/>
</dbReference>
<dbReference type="EMBL" id="CAJZAH010000002">
    <property type="protein sequence ID" value="CAG9175526.1"/>
    <property type="molecule type" value="Genomic_DNA"/>
</dbReference>
<dbReference type="PANTHER" id="PTHR33567">
    <property type="entry name" value="CHROMATE ION TRANSPORTER (EUROFUNG)"/>
    <property type="match status" value="1"/>
</dbReference>
<feature type="transmembrane region" description="Helical" evidence="7">
    <location>
        <begin position="267"/>
        <end position="289"/>
    </location>
</feature>
<feature type="transmembrane region" description="Helical" evidence="7">
    <location>
        <begin position="95"/>
        <end position="119"/>
    </location>
</feature>
<feature type="transmembrane region" description="Helical" evidence="7">
    <location>
        <begin position="438"/>
        <end position="456"/>
    </location>
</feature>
<dbReference type="PANTHER" id="PTHR33567:SF3">
    <property type="entry name" value="CHROMATE ION TRANSPORTER (EUROFUNG)"/>
    <property type="match status" value="1"/>
</dbReference>
<dbReference type="InterPro" id="IPR014047">
    <property type="entry name" value="Chr_Tranpt_l_chain"/>
</dbReference>
<gene>
    <name evidence="8" type="primary">chrA1_2</name>
    <name evidence="8" type="ORF">LMG21510_02892</name>
</gene>
<feature type="transmembrane region" description="Helical" evidence="7">
    <location>
        <begin position="380"/>
        <end position="404"/>
    </location>
</feature>
<protein>
    <submittedName>
        <fullName evidence="8">Chromate transport protein</fullName>
    </submittedName>
</protein>
<keyword evidence="9" id="KW-1185">Reference proteome</keyword>
<accession>A0ABN7YTU6</accession>
<feature type="transmembrane region" description="Helical" evidence="7">
    <location>
        <begin position="131"/>
        <end position="150"/>
    </location>
</feature>
<evidence type="ECO:0000256" key="5">
    <source>
        <dbReference type="ARBA" id="ARBA00022989"/>
    </source>
</evidence>
<feature type="transmembrane region" description="Helical" evidence="7">
    <location>
        <begin position="416"/>
        <end position="432"/>
    </location>
</feature>
<dbReference type="InterPro" id="IPR003370">
    <property type="entry name" value="Chromate_transpt"/>
</dbReference>
<evidence type="ECO:0000256" key="7">
    <source>
        <dbReference type="SAM" id="Phobius"/>
    </source>
</evidence>
<evidence type="ECO:0000313" key="8">
    <source>
        <dbReference type="EMBL" id="CAG9175526.1"/>
    </source>
</evidence>